<dbReference type="EMBL" id="CAAKMV010000132">
    <property type="protein sequence ID" value="VIO58283.1"/>
    <property type="molecule type" value="Genomic_DNA"/>
</dbReference>
<gene>
    <name evidence="2" type="ORF">FUG_LOCUS296836</name>
    <name evidence="1" type="ORF">MDCFG202_LOCUS117567</name>
</gene>
<reference evidence="1" key="2">
    <citation type="submission" date="2021-03" db="EMBL/GenBank/DDBJ databases">
        <authorList>
            <person name="Alouane T."/>
            <person name="Langin T."/>
            <person name="Bonhomme L."/>
        </authorList>
    </citation>
    <scope>NUCLEOTIDE SEQUENCE</scope>
    <source>
        <strain evidence="1">MDC_Fg202</strain>
    </source>
</reference>
<accession>A0A679P6W5</accession>
<evidence type="ECO:0000313" key="1">
    <source>
        <dbReference type="EMBL" id="CAG1973371.1"/>
    </source>
</evidence>
<organism evidence="2">
    <name type="scientific">Gibberella zeae</name>
    <name type="common">Wheat head blight fungus</name>
    <name type="synonym">Fusarium graminearum</name>
    <dbReference type="NCBI Taxonomy" id="5518"/>
    <lineage>
        <taxon>Eukaryota</taxon>
        <taxon>Fungi</taxon>
        <taxon>Dikarya</taxon>
        <taxon>Ascomycota</taxon>
        <taxon>Pezizomycotina</taxon>
        <taxon>Sordariomycetes</taxon>
        <taxon>Hypocreomycetidae</taxon>
        <taxon>Hypocreales</taxon>
        <taxon>Nectriaceae</taxon>
        <taxon>Fusarium</taxon>
    </lineage>
</organism>
<name>A0A679P6W5_GIBZA</name>
<dbReference type="Proteomes" id="UP000746612">
    <property type="component" value="Unassembled WGS sequence"/>
</dbReference>
<evidence type="ECO:0000313" key="2">
    <source>
        <dbReference type="EMBL" id="VIO58283.1"/>
    </source>
</evidence>
<dbReference type="AlphaFoldDB" id="A0A679P6W5"/>
<proteinExistence type="predicted"/>
<dbReference type="EMBL" id="CAJPIJ010000094">
    <property type="protein sequence ID" value="CAG1973371.1"/>
    <property type="molecule type" value="Genomic_DNA"/>
</dbReference>
<protein>
    <submittedName>
        <fullName evidence="2">Uncharacterized protein</fullName>
    </submittedName>
</protein>
<reference evidence="2" key="1">
    <citation type="submission" date="2019-04" db="EMBL/GenBank/DDBJ databases">
        <authorList>
            <person name="Melise S."/>
            <person name="Noan J."/>
            <person name="Okalmin O."/>
        </authorList>
    </citation>
    <scope>NUCLEOTIDE SEQUENCE</scope>
    <source>
        <strain evidence="2">FN9</strain>
    </source>
</reference>
<sequence>MMGQLRDGLWFVETWGHVGESSTVTGVASGGYGVSRCTTYQGKKPFADTGRGGCAVSHDPKLSRCKAHTSQRLVYCGLSMSPYRATE</sequence>